<protein>
    <submittedName>
        <fullName evidence="3">Uncharacterized protein</fullName>
    </submittedName>
</protein>
<organism evidence="3 4">
    <name type="scientific">Haematococcus lacustris</name>
    <name type="common">Green alga</name>
    <name type="synonym">Haematococcus pluvialis</name>
    <dbReference type="NCBI Taxonomy" id="44745"/>
    <lineage>
        <taxon>Eukaryota</taxon>
        <taxon>Viridiplantae</taxon>
        <taxon>Chlorophyta</taxon>
        <taxon>core chlorophytes</taxon>
        <taxon>Chlorophyceae</taxon>
        <taxon>CS clade</taxon>
        <taxon>Chlamydomonadales</taxon>
        <taxon>Haematococcaceae</taxon>
        <taxon>Haematococcus</taxon>
    </lineage>
</organism>
<keyword evidence="4" id="KW-1185">Reference proteome</keyword>
<evidence type="ECO:0000256" key="2">
    <source>
        <dbReference type="SAM" id="MobiDB-lite"/>
    </source>
</evidence>
<sequence>MQGRRLNKPFLLAGFHYNSSMHGRVKRTENGSLASVTKPSLPLTADGRLSPSGERVEGRVKVRVNSAGRLRSQQPRWQRPVCRCPITAGTKALACIVTHCSSQRVARTVLRLMDLVSLAARNDLKEAALLQHTERTRSSQAAPPVCPCSPAALPQPDVHERCRRSQGPEAGSAAEAPPAPSASTPAPSLLNLPAVLLDDIASRAMQLGAAAALARTCSALLLRVLQHTPALRIQADSQLCDQLLTPHIVAALQARTSKLVLTLQQPEAQASGHFTPVLSCVLATLGSCAAVEACKLSGRAPRYSDTHVATGIGCEWDECHCTPGLALGLLDSFPGLTALTLHGYSVTCSGLASLLSHPQLALQLRQLDLSGTTIVEPEQPGPEAAALDNMFSGCRLNQLSLSTIGSQLLLPDMRPLAQHLTQLTVVSGWYELDHYNATLIPLTKLRCLCVRCLGTLEGLTGLLQALPWLHTLHLPHTQVDDEQQLDALLAATQLSSVQLESFTRLSTSRAAAPCSWQRLQLTGNMDCSVAAHLPLHSLTQPLVVGGLWLSSDTPSSHMSSATHNLKQACKVAVEVKWLKLELYGHNLTFLDGPHSLCCLGYTHVRLSQVAGLSAADVLILAWMCPSCTHLAFDTAVIVQLYLQDGGGR</sequence>
<reference evidence="3 4" key="1">
    <citation type="submission" date="2020-02" db="EMBL/GenBank/DDBJ databases">
        <title>Draft genome sequence of Haematococcus lacustris strain NIES-144.</title>
        <authorList>
            <person name="Morimoto D."/>
            <person name="Nakagawa S."/>
            <person name="Yoshida T."/>
            <person name="Sawayama S."/>
        </authorList>
    </citation>
    <scope>NUCLEOTIDE SEQUENCE [LARGE SCALE GENOMIC DNA]</scope>
    <source>
        <strain evidence="3 4">NIES-144</strain>
    </source>
</reference>
<evidence type="ECO:0000313" key="4">
    <source>
        <dbReference type="Proteomes" id="UP000485058"/>
    </source>
</evidence>
<comment type="subcellular location">
    <subcellularLocation>
        <location evidence="1">Cytoplasm</location>
        <location evidence="1">Cytoskeleton</location>
        <location evidence="1">Cilium axoneme</location>
    </subcellularLocation>
</comment>
<proteinExistence type="predicted"/>
<dbReference type="EMBL" id="BLLF01003291">
    <property type="protein sequence ID" value="GFH26928.1"/>
    <property type="molecule type" value="Genomic_DNA"/>
</dbReference>
<dbReference type="AlphaFoldDB" id="A0A6A0A483"/>
<dbReference type="InterPro" id="IPR032675">
    <property type="entry name" value="LRR_dom_sf"/>
</dbReference>
<comment type="caution">
    <text evidence="3">The sequence shown here is derived from an EMBL/GenBank/DDBJ whole genome shotgun (WGS) entry which is preliminary data.</text>
</comment>
<evidence type="ECO:0000256" key="1">
    <source>
        <dbReference type="ARBA" id="ARBA00004430"/>
    </source>
</evidence>
<feature type="compositionally biased region" description="Low complexity" evidence="2">
    <location>
        <begin position="167"/>
        <end position="185"/>
    </location>
</feature>
<dbReference type="SUPFAM" id="SSF52047">
    <property type="entry name" value="RNI-like"/>
    <property type="match status" value="1"/>
</dbReference>
<dbReference type="Proteomes" id="UP000485058">
    <property type="component" value="Unassembled WGS sequence"/>
</dbReference>
<dbReference type="Gene3D" id="3.80.10.10">
    <property type="entry name" value="Ribonuclease Inhibitor"/>
    <property type="match status" value="1"/>
</dbReference>
<evidence type="ECO:0000313" key="3">
    <source>
        <dbReference type="EMBL" id="GFH26928.1"/>
    </source>
</evidence>
<feature type="region of interest" description="Disordered" evidence="2">
    <location>
        <begin position="157"/>
        <end position="185"/>
    </location>
</feature>
<dbReference type="GO" id="GO:0005930">
    <property type="term" value="C:axoneme"/>
    <property type="evidence" value="ECO:0007669"/>
    <property type="project" value="UniProtKB-SubCell"/>
</dbReference>
<gene>
    <name evidence="3" type="ORF">HaLaN_25162</name>
</gene>
<name>A0A6A0A483_HAELA</name>
<accession>A0A6A0A483</accession>
<feature type="region of interest" description="Disordered" evidence="2">
    <location>
        <begin position="32"/>
        <end position="55"/>
    </location>
</feature>